<dbReference type="AlphaFoldDB" id="A0A7M3MJS8"/>
<sequence>MNNPEALEFPAFQLSCKDIATIEIIKKKSTIWWENTFGTYYYLVIIRFAPDVGEKFMRFVKSSPELMLGEDHSIPKKYVQLSAHGKRMRSDAPLLDGLSKAEVILTKRTLEGSLEIAHTLCSAKAPLTMRVERTIGIESVPLPER</sequence>
<accession>A0A7M3MJS8</accession>
<reference evidence="1 2" key="1">
    <citation type="submission" date="2018-06" db="EMBL/GenBank/DDBJ databases">
        <title>Complete genome of Desulfovibrio indonesiensis P37SLT.</title>
        <authorList>
            <person name="Crispim J.S."/>
            <person name="Vidigal P.M.P."/>
            <person name="Silva L.C.F."/>
            <person name="Laguardia C.N."/>
            <person name="Araujo L.C."/>
            <person name="Dias R.S."/>
            <person name="Sousa M.P."/>
            <person name="Paula S.O."/>
            <person name="Silva C."/>
        </authorList>
    </citation>
    <scope>NUCLEOTIDE SEQUENCE [LARGE SCALE GENOMIC DNA]</scope>
    <source>
        <strain evidence="1 2">P37SLT</strain>
    </source>
</reference>
<evidence type="ECO:0000313" key="1">
    <source>
        <dbReference type="EMBL" id="TVM19766.1"/>
    </source>
</evidence>
<dbReference type="Proteomes" id="UP000448292">
    <property type="component" value="Unassembled WGS sequence"/>
</dbReference>
<comment type="caution">
    <text evidence="1">The sequence shown here is derived from an EMBL/GenBank/DDBJ whole genome shotgun (WGS) entry which is preliminary data.</text>
</comment>
<protein>
    <submittedName>
        <fullName evidence="1">Uncharacterized protein</fullName>
    </submittedName>
</protein>
<evidence type="ECO:0000313" key="2">
    <source>
        <dbReference type="Proteomes" id="UP000448292"/>
    </source>
</evidence>
<keyword evidence="2" id="KW-1185">Reference proteome</keyword>
<dbReference type="EMBL" id="QMIE01000001">
    <property type="protein sequence ID" value="TVM19766.1"/>
    <property type="molecule type" value="Genomic_DNA"/>
</dbReference>
<proteinExistence type="predicted"/>
<name>A0A7M3MJS8_9BACT</name>
<organism evidence="1 2">
    <name type="scientific">Oceanidesulfovibrio indonesiensis</name>
    <dbReference type="NCBI Taxonomy" id="54767"/>
    <lineage>
        <taxon>Bacteria</taxon>
        <taxon>Pseudomonadati</taxon>
        <taxon>Thermodesulfobacteriota</taxon>
        <taxon>Desulfovibrionia</taxon>
        <taxon>Desulfovibrionales</taxon>
        <taxon>Desulfovibrionaceae</taxon>
        <taxon>Oceanidesulfovibrio</taxon>
    </lineage>
</organism>
<gene>
    <name evidence="1" type="ORF">DPQ33_00575</name>
</gene>